<protein>
    <submittedName>
        <fullName evidence="2">Type VI secretion protein ImpA</fullName>
    </submittedName>
</protein>
<evidence type="ECO:0000313" key="2">
    <source>
        <dbReference type="EMBL" id="KLU23951.1"/>
    </source>
</evidence>
<dbReference type="PANTHER" id="PTHR37951:SF1">
    <property type="entry name" value="TYPE VI SECRETION SYSTEM COMPONENT TSSA1"/>
    <property type="match status" value="1"/>
</dbReference>
<accession>A0A0J1CUE6</accession>
<dbReference type="PATRIC" id="fig|908627.4.peg.5040"/>
<evidence type="ECO:0000259" key="1">
    <source>
        <dbReference type="Pfam" id="PF06812"/>
    </source>
</evidence>
<dbReference type="OrthoDB" id="9771118at2"/>
<dbReference type="EMBL" id="AEJF01000139">
    <property type="protein sequence ID" value="KLU23951.1"/>
    <property type="molecule type" value="Genomic_DNA"/>
</dbReference>
<name>A0A0J1CUE6_9BURK</name>
<dbReference type="Pfam" id="PF06812">
    <property type="entry name" value="ImpA_N"/>
    <property type="match status" value="1"/>
</dbReference>
<dbReference type="PANTHER" id="PTHR37951">
    <property type="entry name" value="CYTOPLASMIC PROTEIN-RELATED"/>
    <property type="match status" value="1"/>
</dbReference>
<dbReference type="InterPro" id="IPR010657">
    <property type="entry name" value="ImpA_N"/>
</dbReference>
<feature type="domain" description="ImpA N-terminal" evidence="1">
    <location>
        <begin position="21"/>
        <end position="144"/>
    </location>
</feature>
<sequence>MNSTYSLDTEMDVSLDAHPLLAPLPGDDGVGDSLRSDPIYRMIRDARRQDDASLPMGEWERPLVKADWKAVAALCSEALHTRSKDFQLAAWLCEAWTHLHGIDGLVAGTQLLTGFAERYWDTAYPQLEDGDTDARAAPFVWLNQTLALVLSLNVPLMAIDGREPAALSLDEYQRAIATPGAEEDGVLTRELLDQHVVRAGNLAALARLQHRLVVARDAWDRFARLVDIRLDANAPSFAPVADALARLSRAATGLIGEHAMPALPASNAAAETSIQIDEEAAAPAHTRAIAQVVSAGAVASLAGMIADRTHAYRLLHDIADYLARHEPHSPTPYLLKRALSWERMSLAELMRDIGRKEGDLGAYLSMLGLE</sequence>
<proteinExistence type="predicted"/>
<dbReference type="RefSeq" id="WP_047848937.1">
    <property type="nucleotide sequence ID" value="NZ_AEJF01000139.1"/>
</dbReference>
<evidence type="ECO:0000313" key="3">
    <source>
        <dbReference type="Proteomes" id="UP000035963"/>
    </source>
</evidence>
<dbReference type="NCBIfam" id="TIGR03363">
    <property type="entry name" value="VI_chp_8"/>
    <property type="match status" value="1"/>
</dbReference>
<organism evidence="2 3">
    <name type="scientific">Caballeronia mineralivorans PML1(12)</name>
    <dbReference type="NCBI Taxonomy" id="908627"/>
    <lineage>
        <taxon>Bacteria</taxon>
        <taxon>Pseudomonadati</taxon>
        <taxon>Pseudomonadota</taxon>
        <taxon>Betaproteobacteria</taxon>
        <taxon>Burkholderiales</taxon>
        <taxon>Burkholderiaceae</taxon>
        <taxon>Caballeronia</taxon>
    </lineage>
</organism>
<comment type="caution">
    <text evidence="2">The sequence shown here is derived from an EMBL/GenBank/DDBJ whole genome shotgun (WGS) entry which is preliminary data.</text>
</comment>
<gene>
    <name evidence="2" type="ORF">EOS_22570</name>
</gene>
<dbReference type="AlphaFoldDB" id="A0A0J1CUE6"/>
<keyword evidence="3" id="KW-1185">Reference proteome</keyword>
<reference evidence="2 3" key="1">
    <citation type="journal article" date="2015" name="Genome Announc.">
        <title>Draft Genome Sequence of Burkholderia sp. Strain PML1(12), an Ectomycorrhizosphere-Inhabiting Bacterium with Effective Mineral-Weathering Ability.</title>
        <authorList>
            <person name="Uroz S."/>
            <person name="Oger P."/>
        </authorList>
    </citation>
    <scope>NUCLEOTIDE SEQUENCE [LARGE SCALE GENOMIC DNA]</scope>
    <source>
        <strain evidence="3">PML1(12)</strain>
    </source>
</reference>
<dbReference type="InterPro" id="IPR017740">
    <property type="entry name" value="TssA-like"/>
</dbReference>
<dbReference type="Proteomes" id="UP000035963">
    <property type="component" value="Unassembled WGS sequence"/>
</dbReference>